<protein>
    <submittedName>
        <fullName evidence="2">Mating pair stabilization protein TraG</fullName>
    </submittedName>
</protein>
<evidence type="ECO:0000313" key="3">
    <source>
        <dbReference type="Proteomes" id="UP000235828"/>
    </source>
</evidence>
<evidence type="ECO:0000313" key="2">
    <source>
        <dbReference type="EMBL" id="SON51613.1"/>
    </source>
</evidence>
<dbReference type="KEGG" id="vta:B0002"/>
<evidence type="ECO:0000256" key="1">
    <source>
        <dbReference type="SAM" id="MobiDB-lite"/>
    </source>
</evidence>
<dbReference type="EMBL" id="LT960612">
    <property type="protein sequence ID" value="SON51613.1"/>
    <property type="molecule type" value="Genomic_DNA"/>
</dbReference>
<feature type="compositionally biased region" description="Polar residues" evidence="1">
    <location>
        <begin position="209"/>
        <end position="223"/>
    </location>
</feature>
<keyword evidence="3" id="KW-1185">Reference proteome</keyword>
<dbReference type="Proteomes" id="UP000235828">
    <property type="component" value="Chromosome B"/>
</dbReference>
<feature type="region of interest" description="Disordered" evidence="1">
    <location>
        <begin position="204"/>
        <end position="243"/>
    </location>
</feature>
<gene>
    <name evidence="2" type="ORF">VTAP4600_B0002</name>
</gene>
<sequence>MCFINTPGPKINVGRTYRALEGGAGAGFVLGGKSGMGGPSPFSLGVNGGVKFSDEQRTAYSNMSAEQQQQLEQATQQYSEGATTVANAASQIDHKDTRSDVEQYAHDFALNMQNTQSLTTSAMNSQSQLEALSETQTRLDSGSSSFSANAIQGFQNYLEKTQRLEEPEVKRLMTAFQPEDIADAKKNWQEYVRTEAFASIAGFEGDNGTKISKMNNDYQTDATQEGEKPALSRGQRGLMDKEG</sequence>
<name>A0A2N8ZI84_9VIBR</name>
<accession>A0A2N8ZI84</accession>
<dbReference type="AlphaFoldDB" id="A0A2N8ZI84"/>
<reference evidence="2 3" key="1">
    <citation type="submission" date="2017-10" db="EMBL/GenBank/DDBJ databases">
        <authorList>
            <person name="Banno H."/>
            <person name="Chua N.-H."/>
        </authorList>
    </citation>
    <scope>NUCLEOTIDE SEQUENCE [LARGE SCALE GENOMIC DNA]</scope>
    <source>
        <strain evidence="2">Vibrio tapetis CECT4600</strain>
    </source>
</reference>
<proteinExistence type="predicted"/>
<organism evidence="2 3">
    <name type="scientific">Vibrio tapetis subsp. tapetis</name>
    <dbReference type="NCBI Taxonomy" id="1671868"/>
    <lineage>
        <taxon>Bacteria</taxon>
        <taxon>Pseudomonadati</taxon>
        <taxon>Pseudomonadota</taxon>
        <taxon>Gammaproteobacteria</taxon>
        <taxon>Vibrionales</taxon>
        <taxon>Vibrionaceae</taxon>
        <taxon>Vibrio</taxon>
    </lineage>
</organism>